<protein>
    <recommendedName>
        <fullName evidence="4">Sigma-70 family RNA polymerase sigma factor</fullName>
    </recommendedName>
</protein>
<evidence type="ECO:0008006" key="4">
    <source>
        <dbReference type="Google" id="ProtNLM"/>
    </source>
</evidence>
<feature type="region of interest" description="Disordered" evidence="1">
    <location>
        <begin position="74"/>
        <end position="105"/>
    </location>
</feature>
<dbReference type="RefSeq" id="WP_344014424.1">
    <property type="nucleotide sequence ID" value="NZ_BAAAIZ010000059.1"/>
</dbReference>
<evidence type="ECO:0000313" key="3">
    <source>
        <dbReference type="Proteomes" id="UP001500973"/>
    </source>
</evidence>
<proteinExistence type="predicted"/>
<name>A0ABN1Z1K3_9ACTN</name>
<comment type="caution">
    <text evidence="2">The sequence shown here is derived from an EMBL/GenBank/DDBJ whole genome shotgun (WGS) entry which is preliminary data.</text>
</comment>
<evidence type="ECO:0000313" key="2">
    <source>
        <dbReference type="EMBL" id="GAA1427684.1"/>
    </source>
</evidence>
<keyword evidence="3" id="KW-1185">Reference proteome</keyword>
<organism evidence="2 3">
    <name type="scientific">Streptomyces thermospinosisporus</name>
    <dbReference type="NCBI Taxonomy" id="161482"/>
    <lineage>
        <taxon>Bacteria</taxon>
        <taxon>Bacillati</taxon>
        <taxon>Actinomycetota</taxon>
        <taxon>Actinomycetes</taxon>
        <taxon>Kitasatosporales</taxon>
        <taxon>Streptomycetaceae</taxon>
        <taxon>Streptomyces</taxon>
    </lineage>
</organism>
<dbReference type="InterPro" id="IPR013324">
    <property type="entry name" value="RNA_pol_sigma_r3/r4-like"/>
</dbReference>
<feature type="compositionally biased region" description="Basic and acidic residues" evidence="1">
    <location>
        <begin position="94"/>
        <end position="105"/>
    </location>
</feature>
<dbReference type="EMBL" id="BAAAIZ010000059">
    <property type="protein sequence ID" value="GAA1427684.1"/>
    <property type="molecule type" value="Genomic_DNA"/>
</dbReference>
<sequence length="105" mass="11678">MPPKKKVTLPEHVRAAVLADIELTHQTAIQAEENDKVRIFLATQQGLDTYEIADKLGISQSSVSKYARQGREILERRRREAEARESGGQPSGEDPFRPGEPEPVG</sequence>
<feature type="compositionally biased region" description="Basic and acidic residues" evidence="1">
    <location>
        <begin position="74"/>
        <end position="85"/>
    </location>
</feature>
<evidence type="ECO:0000256" key="1">
    <source>
        <dbReference type="SAM" id="MobiDB-lite"/>
    </source>
</evidence>
<gene>
    <name evidence="2" type="ORF">GCM10009601_39370</name>
</gene>
<reference evidence="2 3" key="1">
    <citation type="journal article" date="2019" name="Int. J. Syst. Evol. Microbiol.">
        <title>The Global Catalogue of Microorganisms (GCM) 10K type strain sequencing project: providing services to taxonomists for standard genome sequencing and annotation.</title>
        <authorList>
            <consortium name="The Broad Institute Genomics Platform"/>
            <consortium name="The Broad Institute Genome Sequencing Center for Infectious Disease"/>
            <person name="Wu L."/>
            <person name="Ma J."/>
        </authorList>
    </citation>
    <scope>NUCLEOTIDE SEQUENCE [LARGE SCALE GENOMIC DNA]</scope>
    <source>
        <strain evidence="2 3">JCM 11756</strain>
    </source>
</reference>
<dbReference type="Proteomes" id="UP001500973">
    <property type="component" value="Unassembled WGS sequence"/>
</dbReference>
<dbReference type="Gene3D" id="1.10.10.60">
    <property type="entry name" value="Homeodomain-like"/>
    <property type="match status" value="1"/>
</dbReference>
<accession>A0ABN1Z1K3</accession>
<dbReference type="SUPFAM" id="SSF88659">
    <property type="entry name" value="Sigma3 and sigma4 domains of RNA polymerase sigma factors"/>
    <property type="match status" value="1"/>
</dbReference>